<keyword evidence="10" id="KW-1185">Reference proteome</keyword>
<evidence type="ECO:0000256" key="3">
    <source>
        <dbReference type="ARBA" id="ARBA00022801"/>
    </source>
</evidence>
<dbReference type="Gene3D" id="3.40.1620.60">
    <property type="match status" value="1"/>
</dbReference>
<keyword evidence="6" id="KW-1015">Disulfide bond</keyword>
<dbReference type="PROSITE" id="PS50215">
    <property type="entry name" value="ADAM_MEPRO"/>
    <property type="match status" value="1"/>
</dbReference>
<dbReference type="Pfam" id="PF01421">
    <property type="entry name" value="Reprolysin"/>
    <property type="match status" value="1"/>
</dbReference>
<evidence type="ECO:0000256" key="5">
    <source>
        <dbReference type="ARBA" id="ARBA00023049"/>
    </source>
</evidence>
<organism evidence="10 11">
    <name type="scientific">Limulus polyphemus</name>
    <name type="common">Atlantic horseshoe crab</name>
    <dbReference type="NCBI Taxonomy" id="6850"/>
    <lineage>
        <taxon>Eukaryota</taxon>
        <taxon>Metazoa</taxon>
        <taxon>Ecdysozoa</taxon>
        <taxon>Arthropoda</taxon>
        <taxon>Chelicerata</taxon>
        <taxon>Merostomata</taxon>
        <taxon>Xiphosura</taxon>
        <taxon>Limulidae</taxon>
        <taxon>Limulus</taxon>
    </lineage>
</organism>
<keyword evidence="2" id="KW-0479">Metal-binding</keyword>
<keyword evidence="1" id="KW-0645">Protease</keyword>
<evidence type="ECO:0000256" key="7">
    <source>
        <dbReference type="ARBA" id="ARBA00023180"/>
    </source>
</evidence>
<dbReference type="PANTHER" id="PTHR13723:SF275">
    <property type="entry name" value="STALL, ISOFORM C"/>
    <property type="match status" value="1"/>
</dbReference>
<keyword evidence="7" id="KW-0325">Glycoprotein</keyword>
<evidence type="ECO:0000313" key="11">
    <source>
        <dbReference type="RefSeq" id="XP_013791111.2"/>
    </source>
</evidence>
<dbReference type="PANTHER" id="PTHR13723">
    <property type="entry name" value="ADAMTS A DISINTEGRIN AND METALLOPROTEASE WITH THROMBOSPONDIN MOTIFS PROTEASE"/>
    <property type="match status" value="1"/>
</dbReference>
<feature type="non-terminal residue" evidence="11">
    <location>
        <position position="1"/>
    </location>
</feature>
<keyword evidence="4" id="KW-0862">Zinc</keyword>
<dbReference type="Gene3D" id="3.40.390.10">
    <property type="entry name" value="Collagenase (Catalytic Domain)"/>
    <property type="match status" value="2"/>
</dbReference>
<name>A0ABM1BYJ3_LIMPO</name>
<dbReference type="RefSeq" id="XP_013791111.2">
    <property type="nucleotide sequence ID" value="XM_013935657.2"/>
</dbReference>
<proteinExistence type="predicted"/>
<sequence>VELVYNYNSLKQKFKIVIVKLEILSGAGPDTAGGDIDKYLDNFCVWQERNNPSGSSEGHWDYAILLTGLDVYKEANTKVIDVWGGCCSHCAIRYKTRVDYLGAQHDGYGNSCDKDAFLMSAKTGAGKVSWSSCSNLYIQHFFSKGMGNCLSDDSSSPSVNLVHTASGLLPGEQYSLTEQCQLAIGPGHTAYQKSEDPFNDVCKELWCRELEWARASHPALDGSSCDNGKWCREGKCVAKVDQTTISENNNINLKNGRRYNDRNLSNLEDFLSKTLDFVMDFFG</sequence>
<keyword evidence="5" id="KW-0482">Metalloprotease</keyword>
<evidence type="ECO:0000256" key="8">
    <source>
        <dbReference type="PROSITE-ProRule" id="PRU00276"/>
    </source>
</evidence>
<dbReference type="InterPro" id="IPR001590">
    <property type="entry name" value="Peptidase_M12B"/>
</dbReference>
<dbReference type="Pfam" id="PF17771">
    <property type="entry name" value="ADAMTS_CR_2"/>
    <property type="match status" value="1"/>
</dbReference>
<evidence type="ECO:0000256" key="1">
    <source>
        <dbReference type="ARBA" id="ARBA00022670"/>
    </source>
</evidence>
<dbReference type="InterPro" id="IPR041645">
    <property type="entry name" value="ADAMTS_CR_2"/>
</dbReference>
<dbReference type="SUPFAM" id="SSF55486">
    <property type="entry name" value="Metalloproteases ('zincins'), catalytic domain"/>
    <property type="match status" value="1"/>
</dbReference>
<evidence type="ECO:0000259" key="9">
    <source>
        <dbReference type="PROSITE" id="PS50215"/>
    </source>
</evidence>
<comment type="caution">
    <text evidence="8">Lacks conserved residue(s) required for the propagation of feature annotation.</text>
</comment>
<accession>A0ABM1BYJ3</accession>
<protein>
    <submittedName>
        <fullName evidence="11">A disintegrin and metalloproteinase with thrombospondin motifs adt-1-like</fullName>
    </submittedName>
</protein>
<dbReference type="Proteomes" id="UP000694941">
    <property type="component" value="Unplaced"/>
</dbReference>
<dbReference type="InterPro" id="IPR024079">
    <property type="entry name" value="MetalloPept_cat_dom_sf"/>
</dbReference>
<feature type="domain" description="Peptidase M12B" evidence="9">
    <location>
        <begin position="1"/>
        <end position="154"/>
    </location>
</feature>
<dbReference type="InterPro" id="IPR050439">
    <property type="entry name" value="ADAMTS_ADAMTS-like"/>
</dbReference>
<reference evidence="11" key="1">
    <citation type="submission" date="2025-08" db="UniProtKB">
        <authorList>
            <consortium name="RefSeq"/>
        </authorList>
    </citation>
    <scope>IDENTIFICATION</scope>
    <source>
        <tissue evidence="11">Muscle</tissue>
    </source>
</reference>
<keyword evidence="3" id="KW-0378">Hydrolase</keyword>
<evidence type="ECO:0000256" key="2">
    <source>
        <dbReference type="ARBA" id="ARBA00022723"/>
    </source>
</evidence>
<gene>
    <name evidence="11" type="primary">LOC106474957</name>
</gene>
<evidence type="ECO:0000256" key="4">
    <source>
        <dbReference type="ARBA" id="ARBA00022833"/>
    </source>
</evidence>
<evidence type="ECO:0000256" key="6">
    <source>
        <dbReference type="ARBA" id="ARBA00023157"/>
    </source>
</evidence>
<dbReference type="GeneID" id="106474957"/>
<evidence type="ECO:0000313" key="10">
    <source>
        <dbReference type="Proteomes" id="UP000694941"/>
    </source>
</evidence>